<evidence type="ECO:0000256" key="4">
    <source>
        <dbReference type="ARBA" id="ARBA00022540"/>
    </source>
</evidence>
<sequence>MGSAMNFQVVVLAGGVSKKLHPLVSKDVPKALLPLGNKPVLSYVLELLETSSLKEIILVVAGEDAALCVSNWVAETVHDRLRVEVIAAPEDSDTADALRSVMHRLTAEDFLVVSGDLVSDVPIGAVAATHRRQGALITALLCNRALLGSSEPGSEKIKLQPVSDIIGLDSTQQHLLYVAPGAEIERDLRVRRSLLRAVGNMEIRTDLVDAHLYAFNRLLVQGVLESRPTIKSIKQDLVPYLVRTQLRLGVPSTTVGSPAEDKDNQHPPSLPDTEVFAQLLRSSQCQHRATASSSPLKCCTYIASKGKFCVRVNSLQAYLDMNREIAGEAIHLTGYEVSSHNNVIHETSQLGWKSTVGPQCMLGEGSTLGERCSVKRSVVGRHCRIGSNVKIMNSVVMDYVTVEDGCTIQNSIICSNANLQERCCLKDCQVGTGYIVTARLELKGEALAKKEKL</sequence>
<keyword evidence="3" id="KW-0963">Cytoplasm</keyword>
<dbReference type="PANTHER" id="PTHR45989">
    <property type="entry name" value="TRANSLATION INITIATION FACTOR EIF-2B SUBUNIT GAMMA"/>
    <property type="match status" value="1"/>
</dbReference>
<dbReference type="GO" id="GO:0005829">
    <property type="term" value="C:cytosol"/>
    <property type="evidence" value="ECO:0007669"/>
    <property type="project" value="UniProtKB-SubCell"/>
</dbReference>
<reference evidence="14" key="3">
    <citation type="submission" date="2020-12" db="UniProtKB">
        <authorList>
            <consortium name="EnsemblPlants"/>
        </authorList>
    </citation>
    <scope>IDENTIFICATION</scope>
</reference>
<evidence type="ECO:0000256" key="5">
    <source>
        <dbReference type="ARBA" id="ARBA00022917"/>
    </source>
</evidence>
<dbReference type="InterPro" id="IPR056764">
    <property type="entry name" value="LbH_EIF2B3/5"/>
</dbReference>
<dbReference type="RefSeq" id="XP_024398105.1">
    <property type="nucleotide sequence ID" value="XM_024542337.2"/>
</dbReference>
<dbReference type="CDD" id="cd04652">
    <property type="entry name" value="LbH_eIF2B_gamma_C"/>
    <property type="match status" value="1"/>
</dbReference>
<dbReference type="AlphaFoldDB" id="A0A2K1J6L9"/>
<dbReference type="InterPro" id="IPR029044">
    <property type="entry name" value="Nucleotide-diphossugar_trans"/>
</dbReference>
<feature type="region of interest" description="Disordered" evidence="10">
    <location>
        <begin position="252"/>
        <end position="271"/>
    </location>
</feature>
<dbReference type="GO" id="GO:0003743">
    <property type="term" value="F:translation initiation factor activity"/>
    <property type="evidence" value="ECO:0000318"/>
    <property type="project" value="GO_Central"/>
</dbReference>
<dbReference type="Pfam" id="PF00483">
    <property type="entry name" value="NTP_transferase"/>
    <property type="match status" value="1"/>
</dbReference>
<dbReference type="PaxDb" id="3218-PP1S144_52V6.1"/>
<evidence type="ECO:0000259" key="11">
    <source>
        <dbReference type="Pfam" id="PF00483"/>
    </source>
</evidence>
<evidence type="ECO:0000259" key="12">
    <source>
        <dbReference type="Pfam" id="PF25084"/>
    </source>
</evidence>
<reference evidence="13 15" key="1">
    <citation type="journal article" date="2008" name="Science">
        <title>The Physcomitrella genome reveals evolutionary insights into the conquest of land by plants.</title>
        <authorList>
            <person name="Rensing S."/>
            <person name="Lang D."/>
            <person name="Zimmer A."/>
            <person name="Terry A."/>
            <person name="Salamov A."/>
            <person name="Shapiro H."/>
            <person name="Nishiyama T."/>
            <person name="Perroud P.-F."/>
            <person name="Lindquist E."/>
            <person name="Kamisugi Y."/>
            <person name="Tanahashi T."/>
            <person name="Sakakibara K."/>
            <person name="Fujita T."/>
            <person name="Oishi K."/>
            <person name="Shin-I T."/>
            <person name="Kuroki Y."/>
            <person name="Toyoda A."/>
            <person name="Suzuki Y."/>
            <person name="Hashimoto A."/>
            <person name="Yamaguchi K."/>
            <person name="Sugano A."/>
            <person name="Kohara Y."/>
            <person name="Fujiyama A."/>
            <person name="Anterola A."/>
            <person name="Aoki S."/>
            <person name="Ashton N."/>
            <person name="Barbazuk W.B."/>
            <person name="Barker E."/>
            <person name="Bennetzen J."/>
            <person name="Bezanilla M."/>
            <person name="Blankenship R."/>
            <person name="Cho S.H."/>
            <person name="Dutcher S."/>
            <person name="Estelle M."/>
            <person name="Fawcett J.A."/>
            <person name="Gundlach H."/>
            <person name="Hanada K."/>
            <person name="Heyl A."/>
            <person name="Hicks K.A."/>
            <person name="Hugh J."/>
            <person name="Lohr M."/>
            <person name="Mayer K."/>
            <person name="Melkozernov A."/>
            <person name="Murata T."/>
            <person name="Nelson D."/>
            <person name="Pils B."/>
            <person name="Prigge M."/>
            <person name="Reiss B."/>
            <person name="Renner T."/>
            <person name="Rombauts S."/>
            <person name="Rushton P."/>
            <person name="Sanderfoot A."/>
            <person name="Schween G."/>
            <person name="Shiu S.-H."/>
            <person name="Stueber K."/>
            <person name="Theodoulou F.L."/>
            <person name="Tu H."/>
            <person name="Van de Peer Y."/>
            <person name="Verrier P.J."/>
            <person name="Waters E."/>
            <person name="Wood A."/>
            <person name="Yang L."/>
            <person name="Cove D."/>
            <person name="Cuming A."/>
            <person name="Hasebe M."/>
            <person name="Lucas S."/>
            <person name="Mishler D.B."/>
            <person name="Reski R."/>
            <person name="Grigoriev I."/>
            <person name="Quatrano R.S."/>
            <person name="Boore J.L."/>
        </authorList>
    </citation>
    <scope>NUCLEOTIDE SEQUENCE [LARGE SCALE GENOMIC DNA]</scope>
    <source>
        <strain evidence="14 15">cv. Gransden 2004</strain>
    </source>
</reference>
<evidence type="ECO:0000256" key="3">
    <source>
        <dbReference type="ARBA" id="ARBA00022490"/>
    </source>
</evidence>
<dbReference type="SUPFAM" id="SSF53448">
    <property type="entry name" value="Nucleotide-diphospho-sugar transferases"/>
    <property type="match status" value="1"/>
</dbReference>
<protein>
    <recommendedName>
        <fullName evidence="6">Translation initiation factor eIF2B subunit gamma</fullName>
    </recommendedName>
    <alternativeName>
        <fullName evidence="7">eIF2B GDP-GTP exchange factor subunit gamma</fullName>
    </alternativeName>
</protein>
<dbReference type="InterPro" id="IPR005835">
    <property type="entry name" value="NTP_transferase_dom"/>
</dbReference>
<dbReference type="CDD" id="cd04198">
    <property type="entry name" value="eIF-2B_gamma_N"/>
    <property type="match status" value="1"/>
</dbReference>
<feature type="domain" description="Nucleotidyl transferase" evidence="11">
    <location>
        <begin position="9"/>
        <end position="140"/>
    </location>
</feature>
<dbReference type="Gramene" id="Pp3c16_600V3.2">
    <property type="protein sequence ID" value="Pp3c16_600V3.2"/>
    <property type="gene ID" value="Pp3c16_600"/>
</dbReference>
<keyword evidence="15" id="KW-1185">Reference proteome</keyword>
<dbReference type="EnsemblPlants" id="Pp3c16_600V3.2">
    <property type="protein sequence ID" value="Pp3c16_600V3.2"/>
    <property type="gene ID" value="Pp3c16_600"/>
</dbReference>
<dbReference type="STRING" id="3218.A0A2K1J6L9"/>
<dbReference type="PANTHER" id="PTHR45989:SF1">
    <property type="entry name" value="TRANSLATION INITIATION FACTOR EIF-2B SUBUNIT GAMMA"/>
    <property type="match status" value="1"/>
</dbReference>
<dbReference type="GO" id="GO:0005851">
    <property type="term" value="C:eukaryotic translation initiation factor 2B complex"/>
    <property type="evidence" value="ECO:0000318"/>
    <property type="project" value="GO_Central"/>
</dbReference>
<evidence type="ECO:0000256" key="2">
    <source>
        <dbReference type="ARBA" id="ARBA00007878"/>
    </source>
</evidence>
<dbReference type="OrthoDB" id="10250549at2759"/>
<comment type="subcellular location">
    <subcellularLocation>
        <location evidence="1">Cytoplasm</location>
        <location evidence="1">Cytosol</location>
    </subcellularLocation>
</comment>
<dbReference type="InterPro" id="IPR051960">
    <property type="entry name" value="eIF2B_gamma"/>
</dbReference>
<dbReference type="Gramene" id="Pp3c16_600V3.1">
    <property type="protein sequence ID" value="Pp3c16_600V3.1"/>
    <property type="gene ID" value="Pp3c16_600"/>
</dbReference>
<dbReference type="EnsemblPlants" id="Pp3c16_600V3.1">
    <property type="protein sequence ID" value="Pp3c16_600V3.1"/>
    <property type="gene ID" value="Pp3c16_600"/>
</dbReference>
<evidence type="ECO:0000256" key="9">
    <source>
        <dbReference type="ARBA" id="ARBA00046432"/>
    </source>
</evidence>
<evidence type="ECO:0000256" key="1">
    <source>
        <dbReference type="ARBA" id="ARBA00004514"/>
    </source>
</evidence>
<comment type="function">
    <text evidence="8">Acts as a component of the translation initiation factor 2B (eIF2B) complex, which catalyzes the exchange of GDP for GTP on the eukaryotic initiation factor 2 (eIF2) complex gamma subunit. Its guanine nucleotide exchange factor activity is repressed when bound to eIF2 complex phosphorylated on the alpha subunit, thereby limiting the amount of methionyl-initiator methionine tRNA available to the ribosome and consequently global translation is repressed.</text>
</comment>
<dbReference type="Gene3D" id="2.160.10.10">
    <property type="entry name" value="Hexapeptide repeat proteins"/>
    <property type="match status" value="1"/>
</dbReference>
<dbReference type="GeneID" id="112293175"/>
<evidence type="ECO:0000313" key="13">
    <source>
        <dbReference type="EMBL" id="PNR37158.1"/>
    </source>
</evidence>
<evidence type="ECO:0000256" key="8">
    <source>
        <dbReference type="ARBA" id="ARBA00045373"/>
    </source>
</evidence>
<comment type="similarity">
    <text evidence="2">Belongs to the eIF-2B gamma/epsilon subunits family.</text>
</comment>
<reference evidence="13 15" key="2">
    <citation type="journal article" date="2018" name="Plant J.">
        <title>The Physcomitrella patens chromosome-scale assembly reveals moss genome structure and evolution.</title>
        <authorList>
            <person name="Lang D."/>
            <person name="Ullrich K.K."/>
            <person name="Murat F."/>
            <person name="Fuchs J."/>
            <person name="Jenkins J."/>
            <person name="Haas F.B."/>
            <person name="Piednoel M."/>
            <person name="Gundlach H."/>
            <person name="Van Bel M."/>
            <person name="Meyberg R."/>
            <person name="Vives C."/>
            <person name="Morata J."/>
            <person name="Symeonidi A."/>
            <person name="Hiss M."/>
            <person name="Muchero W."/>
            <person name="Kamisugi Y."/>
            <person name="Saleh O."/>
            <person name="Blanc G."/>
            <person name="Decker E.L."/>
            <person name="van Gessel N."/>
            <person name="Grimwood J."/>
            <person name="Hayes R.D."/>
            <person name="Graham S.W."/>
            <person name="Gunter L.E."/>
            <person name="McDaniel S.F."/>
            <person name="Hoernstein S.N.W."/>
            <person name="Larsson A."/>
            <person name="Li F.W."/>
            <person name="Perroud P.F."/>
            <person name="Phillips J."/>
            <person name="Ranjan P."/>
            <person name="Rokshar D.S."/>
            <person name="Rothfels C.J."/>
            <person name="Schneider L."/>
            <person name="Shu S."/>
            <person name="Stevenson D.W."/>
            <person name="Thummler F."/>
            <person name="Tillich M."/>
            <person name="Villarreal Aguilar J.C."/>
            <person name="Widiez T."/>
            <person name="Wong G.K."/>
            <person name="Wymore A."/>
            <person name="Zhang Y."/>
            <person name="Zimmer A.D."/>
            <person name="Quatrano R.S."/>
            <person name="Mayer K.F.X."/>
            <person name="Goodstein D."/>
            <person name="Casacuberta J.M."/>
            <person name="Vandepoele K."/>
            <person name="Reski R."/>
            <person name="Cuming A.C."/>
            <person name="Tuskan G.A."/>
            <person name="Maumus F."/>
            <person name="Salse J."/>
            <person name="Schmutz J."/>
            <person name="Rensing S.A."/>
        </authorList>
    </citation>
    <scope>NUCLEOTIDE SEQUENCE [LARGE SCALE GENOMIC DNA]</scope>
    <source>
        <strain evidence="14 15">cv. Gransden 2004</strain>
    </source>
</reference>
<evidence type="ECO:0000313" key="14">
    <source>
        <dbReference type="EnsemblPlants" id="Pp3c16_600V3.1"/>
    </source>
</evidence>
<dbReference type="GO" id="GO:0005085">
    <property type="term" value="F:guanyl-nucleotide exchange factor activity"/>
    <property type="evidence" value="ECO:0000318"/>
    <property type="project" value="GO_Central"/>
</dbReference>
<proteinExistence type="inferred from homology"/>
<evidence type="ECO:0000313" key="15">
    <source>
        <dbReference type="Proteomes" id="UP000006727"/>
    </source>
</evidence>
<comment type="subunit">
    <text evidence="9">Component of the translation initiation factor 2B (eIF2B) complex which is a heterodecamer of two sets of five different subunits: alpha, beta, gamma, delta and epsilon. Subunits alpha, beta and delta comprise a regulatory subcomplex and subunits epsilon and gamma comprise a catalytic subcomplex. Within the complex, the hexameric regulatory complex resides at the center, with the two heterodimeric catalytic subcomplexes bound on opposite sides.</text>
</comment>
<dbReference type="Gene3D" id="3.90.550.10">
    <property type="entry name" value="Spore Coat Polysaccharide Biosynthesis Protein SpsA, Chain A"/>
    <property type="match status" value="1"/>
</dbReference>
<dbReference type="Proteomes" id="UP000006727">
    <property type="component" value="Chromosome 16"/>
</dbReference>
<dbReference type="OMA" id="IRTQMCW"/>
<name>A0A2K1J6L9_PHYPA</name>
<dbReference type="GO" id="GO:0002183">
    <property type="term" value="P:cytoplasmic translational initiation"/>
    <property type="evidence" value="ECO:0000318"/>
    <property type="project" value="GO_Central"/>
</dbReference>
<feature type="domain" description="EIF2B subunit epsilon/gamma LbH" evidence="12">
    <location>
        <begin position="344"/>
        <end position="438"/>
    </location>
</feature>
<accession>A0A2K1J6L9</accession>
<organism evidence="13">
    <name type="scientific">Physcomitrium patens</name>
    <name type="common">Spreading-leaved earth moss</name>
    <name type="synonym">Physcomitrella patens</name>
    <dbReference type="NCBI Taxonomy" id="3218"/>
    <lineage>
        <taxon>Eukaryota</taxon>
        <taxon>Viridiplantae</taxon>
        <taxon>Streptophyta</taxon>
        <taxon>Embryophyta</taxon>
        <taxon>Bryophyta</taxon>
        <taxon>Bryophytina</taxon>
        <taxon>Bryopsida</taxon>
        <taxon>Funariidae</taxon>
        <taxon>Funariales</taxon>
        <taxon>Funariaceae</taxon>
        <taxon>Physcomitrium</taxon>
    </lineage>
</organism>
<gene>
    <name evidence="14" type="primary">LOC112293175</name>
    <name evidence="13" type="ORF">PHYPA_020265</name>
</gene>
<evidence type="ECO:0000256" key="7">
    <source>
        <dbReference type="ARBA" id="ARBA00044229"/>
    </source>
</evidence>
<evidence type="ECO:0000256" key="6">
    <source>
        <dbReference type="ARBA" id="ARBA00044196"/>
    </source>
</evidence>
<keyword evidence="4" id="KW-0396">Initiation factor</keyword>
<dbReference type="Pfam" id="PF25084">
    <property type="entry name" value="LbH_EIF2B"/>
    <property type="match status" value="1"/>
</dbReference>
<keyword evidence="5" id="KW-0648">Protein biosynthesis</keyword>
<evidence type="ECO:0000256" key="10">
    <source>
        <dbReference type="SAM" id="MobiDB-lite"/>
    </source>
</evidence>
<dbReference type="EMBL" id="ABEU02000016">
    <property type="protein sequence ID" value="PNR37158.1"/>
    <property type="molecule type" value="Genomic_DNA"/>
</dbReference>